<organism evidence="2 3">
    <name type="scientific">Flavobacterium shii</name>
    <dbReference type="NCBI Taxonomy" id="2987687"/>
    <lineage>
        <taxon>Bacteria</taxon>
        <taxon>Pseudomonadati</taxon>
        <taxon>Bacteroidota</taxon>
        <taxon>Flavobacteriia</taxon>
        <taxon>Flavobacteriales</taxon>
        <taxon>Flavobacteriaceae</taxon>
        <taxon>Flavobacterium</taxon>
    </lineage>
</organism>
<protein>
    <submittedName>
        <fullName evidence="2">Glycosyltransferase</fullName>
        <ecNumber evidence="2">2.4.-.-</ecNumber>
    </submittedName>
</protein>
<dbReference type="CDD" id="cd00761">
    <property type="entry name" value="Glyco_tranf_GTA_type"/>
    <property type="match status" value="1"/>
</dbReference>
<accession>A0A9X2ZEV4</accession>
<proteinExistence type="predicted"/>
<dbReference type="Pfam" id="PF00535">
    <property type="entry name" value="Glycos_transf_2"/>
    <property type="match status" value="1"/>
</dbReference>
<keyword evidence="2" id="KW-0328">Glycosyltransferase</keyword>
<name>A0A9X2ZEV4_9FLAO</name>
<feature type="domain" description="Glycosyltransferase 2-like" evidence="1">
    <location>
        <begin position="4"/>
        <end position="144"/>
    </location>
</feature>
<dbReference type="EMBL" id="JAOZEW010000005">
    <property type="protein sequence ID" value="MCV9927471.1"/>
    <property type="molecule type" value="Genomic_DNA"/>
</dbReference>
<dbReference type="SUPFAM" id="SSF53448">
    <property type="entry name" value="Nucleotide-diphospho-sugar transferases"/>
    <property type="match status" value="1"/>
</dbReference>
<keyword evidence="3" id="KW-1185">Reference proteome</keyword>
<dbReference type="Gene3D" id="3.90.550.10">
    <property type="entry name" value="Spore Coat Polysaccharide Biosynthesis Protein SpsA, Chain A"/>
    <property type="match status" value="1"/>
</dbReference>
<dbReference type="AlphaFoldDB" id="A0A9X2ZEV4"/>
<dbReference type="GO" id="GO:0016757">
    <property type="term" value="F:glycosyltransferase activity"/>
    <property type="evidence" value="ECO:0007669"/>
    <property type="project" value="UniProtKB-KW"/>
</dbReference>
<keyword evidence="2" id="KW-0808">Transferase</keyword>
<sequence length="332" mass="38445">MKFSLIICTYMRAESLLTLLQSIQKQLVYPNQILIIDGSSNEETKSILEGNEFLNLEYFLVSTENRGLTKQRNYGITRLNIDSEIACFLDDDTVLEPDYFNQVLDTFKMNSDVVGVGGVAINEYKWKRQELNVFYDPKKHYLFEGYFYKEGHRNVVRNYLGLASNLGSGRMPNYFHGRNSGFPITGKTYGVDLLIGMSMSFRKSVVDYIKFSKFFEGYGLYEDADFSLRALQFGKNVINTNAQLSHFHAASGRPNQYKYGKMVVRNGWYVWRVKNPNPIFKDRFKWNVITIILILIRFSNIITEENKKVVFTESLGRIVGFLSLLIDKPKIE</sequence>
<evidence type="ECO:0000313" key="2">
    <source>
        <dbReference type="EMBL" id="MCV9927471.1"/>
    </source>
</evidence>
<gene>
    <name evidence="2" type="ORF">OIU83_07395</name>
</gene>
<dbReference type="PANTHER" id="PTHR43685">
    <property type="entry name" value="GLYCOSYLTRANSFERASE"/>
    <property type="match status" value="1"/>
</dbReference>
<dbReference type="EC" id="2.4.-.-" evidence="2"/>
<evidence type="ECO:0000313" key="3">
    <source>
        <dbReference type="Proteomes" id="UP001151079"/>
    </source>
</evidence>
<comment type="caution">
    <text evidence="2">The sequence shown here is derived from an EMBL/GenBank/DDBJ whole genome shotgun (WGS) entry which is preliminary data.</text>
</comment>
<dbReference type="InterPro" id="IPR050834">
    <property type="entry name" value="Glycosyltransf_2"/>
</dbReference>
<reference evidence="2" key="1">
    <citation type="submission" date="2022-10" db="EMBL/GenBank/DDBJ databases">
        <title>Two novel species of Flavobacterium.</title>
        <authorList>
            <person name="Liu Q."/>
            <person name="Xin Y.-H."/>
        </authorList>
    </citation>
    <scope>NUCLEOTIDE SEQUENCE</scope>
    <source>
        <strain evidence="2">LS1R49</strain>
    </source>
</reference>
<dbReference type="PANTHER" id="PTHR43685:SF2">
    <property type="entry name" value="GLYCOSYLTRANSFERASE 2-LIKE DOMAIN-CONTAINING PROTEIN"/>
    <property type="match status" value="1"/>
</dbReference>
<dbReference type="InterPro" id="IPR029044">
    <property type="entry name" value="Nucleotide-diphossugar_trans"/>
</dbReference>
<dbReference type="RefSeq" id="WP_264205609.1">
    <property type="nucleotide sequence ID" value="NZ_JAOZEW010000005.1"/>
</dbReference>
<dbReference type="InterPro" id="IPR001173">
    <property type="entry name" value="Glyco_trans_2-like"/>
</dbReference>
<evidence type="ECO:0000259" key="1">
    <source>
        <dbReference type="Pfam" id="PF00535"/>
    </source>
</evidence>
<dbReference type="Proteomes" id="UP001151079">
    <property type="component" value="Unassembled WGS sequence"/>
</dbReference>